<proteinExistence type="predicted"/>
<dbReference type="Gene3D" id="3.90.180.10">
    <property type="entry name" value="Medium-chain alcohol dehydrogenases, catalytic domain"/>
    <property type="match status" value="1"/>
</dbReference>
<organism evidence="2 3">
    <name type="scientific">Nesidiocoris tenuis</name>
    <dbReference type="NCBI Taxonomy" id="355587"/>
    <lineage>
        <taxon>Eukaryota</taxon>
        <taxon>Metazoa</taxon>
        <taxon>Ecdysozoa</taxon>
        <taxon>Arthropoda</taxon>
        <taxon>Hexapoda</taxon>
        <taxon>Insecta</taxon>
        <taxon>Pterygota</taxon>
        <taxon>Neoptera</taxon>
        <taxon>Paraneoptera</taxon>
        <taxon>Hemiptera</taxon>
        <taxon>Heteroptera</taxon>
        <taxon>Panheteroptera</taxon>
        <taxon>Cimicomorpha</taxon>
        <taxon>Miridae</taxon>
        <taxon>Dicyphina</taxon>
        <taxon>Nesidiocoris</taxon>
    </lineage>
</organism>
<evidence type="ECO:0000256" key="1">
    <source>
        <dbReference type="SAM" id="MobiDB-lite"/>
    </source>
</evidence>
<protein>
    <submittedName>
        <fullName evidence="2">Uncharacterized protein</fullName>
    </submittedName>
</protein>
<name>A0A6H5GS29_9HEMI</name>
<dbReference type="OrthoDB" id="48317at2759"/>
<keyword evidence="3" id="KW-1185">Reference proteome</keyword>
<feature type="region of interest" description="Disordered" evidence="1">
    <location>
        <begin position="29"/>
        <end position="48"/>
    </location>
</feature>
<dbReference type="InterPro" id="IPR011032">
    <property type="entry name" value="GroES-like_sf"/>
</dbReference>
<dbReference type="SUPFAM" id="SSF50129">
    <property type="entry name" value="GroES-like"/>
    <property type="match status" value="1"/>
</dbReference>
<evidence type="ECO:0000313" key="3">
    <source>
        <dbReference type="Proteomes" id="UP000479000"/>
    </source>
</evidence>
<evidence type="ECO:0000313" key="2">
    <source>
        <dbReference type="EMBL" id="CAB0006352.1"/>
    </source>
</evidence>
<accession>A0A6H5GS29</accession>
<dbReference type="AlphaFoldDB" id="A0A6H5GS29"/>
<reference evidence="2 3" key="1">
    <citation type="submission" date="2020-02" db="EMBL/GenBank/DDBJ databases">
        <authorList>
            <person name="Ferguson B K."/>
        </authorList>
    </citation>
    <scope>NUCLEOTIDE SEQUENCE [LARGE SCALE GENOMIC DNA]</scope>
</reference>
<sequence>MSLVPNFGPRAWTYLKPLCTRALFDSNARTHSSSSSHESFRPTSAAEHRPVLGPDDVMSAWRLNAYGSLDNLFLASDVPKPAITKPREIIVKVAASSLNPIDAAMLATDILIWGPLVGREFVGDSDEDTTTGPTLSLVICWRPISSEDVVIRESQLGGSHLFGKPSFGEDQQIKGSQKASAPYGRRGVQHILYRHDRMVRPESHRRHLPPRSVRDESFSHRWFGRRRHHSDSAT</sequence>
<dbReference type="EMBL" id="CADCXU010017606">
    <property type="protein sequence ID" value="CAB0006352.1"/>
    <property type="molecule type" value="Genomic_DNA"/>
</dbReference>
<gene>
    <name evidence="2" type="ORF">NTEN_LOCUS11829</name>
</gene>
<dbReference type="Proteomes" id="UP000479000">
    <property type="component" value="Unassembled WGS sequence"/>
</dbReference>